<name>A0A2L1UMF2_9GAMM</name>
<evidence type="ECO:0000313" key="6">
    <source>
        <dbReference type="EMBL" id="AVF34120.1"/>
    </source>
</evidence>
<dbReference type="OrthoDB" id="5586741at2"/>
<comment type="catalytic activity">
    <reaction evidence="3">
        <text>di-trans,octa-cis-undecaprenyl diphosphate + H2O = di-trans,octa-cis-undecaprenyl phosphate + phosphate + H(+)</text>
        <dbReference type="Rhea" id="RHEA:28094"/>
        <dbReference type="ChEBI" id="CHEBI:15377"/>
        <dbReference type="ChEBI" id="CHEBI:15378"/>
        <dbReference type="ChEBI" id="CHEBI:43474"/>
        <dbReference type="ChEBI" id="CHEBI:58405"/>
        <dbReference type="ChEBI" id="CHEBI:60392"/>
        <dbReference type="EC" id="3.6.1.27"/>
    </reaction>
</comment>
<dbReference type="SMART" id="SM00014">
    <property type="entry name" value="acidPPc"/>
    <property type="match status" value="1"/>
</dbReference>
<feature type="transmembrane region" description="Helical" evidence="4">
    <location>
        <begin position="75"/>
        <end position="96"/>
    </location>
</feature>
<dbReference type="NCBIfam" id="NF007975">
    <property type="entry name" value="PRK10699.1"/>
    <property type="match status" value="1"/>
</dbReference>
<dbReference type="PANTHER" id="PTHR14969:SF54">
    <property type="entry name" value="PHOSPHATIDYLGLYCEROPHOSPHATASE B"/>
    <property type="match status" value="1"/>
</dbReference>
<protein>
    <recommendedName>
        <fullName evidence="1">undecaprenyl-diphosphate phosphatase</fullName>
        <ecNumber evidence="1">3.6.1.27</ecNumber>
    </recommendedName>
    <alternativeName>
        <fullName evidence="2">Undecaprenyl pyrophosphate phosphatase</fullName>
    </alternativeName>
</protein>
<accession>A0A2L1UMF2</accession>
<keyword evidence="7" id="KW-1185">Reference proteome</keyword>
<sequence length="253" mass="28800">MFDIARRTAFGAILLLLMPAAVWLSGWLWTPGGNPSILLPLYWVTETVSQPWGILTTVILCGWFLWCLRFRLKSAIGLVLMISVALLIGQSAKTYIKSEVREPRPYVAWLGTDHQMNVEEFYGLKRKARSQQVKDILGDNVQIPHWLNKSWQNDTGYAFPSGHTMFAATWALLGIGLLWRRKHYKTVTFLMVWAVAVMGSRLMLGMHWPRDLMASVGISWILVTLACWLTERFIGPLTPPQAENQEIAQRDGE</sequence>
<evidence type="ECO:0000313" key="7">
    <source>
        <dbReference type="Proteomes" id="UP000239197"/>
    </source>
</evidence>
<dbReference type="Gene3D" id="1.20.144.10">
    <property type="entry name" value="Phosphatidic acid phosphatase type 2/haloperoxidase"/>
    <property type="match status" value="1"/>
</dbReference>
<reference evidence="7" key="1">
    <citation type="submission" date="2017-01" db="EMBL/GenBank/DDBJ databases">
        <title>Genome sequence of Rouxiella sp. ERMR1:05.</title>
        <authorList>
            <person name="Kumar R."/>
            <person name="Singh D."/>
            <person name="Kumar S."/>
        </authorList>
    </citation>
    <scope>NUCLEOTIDE SEQUENCE [LARGE SCALE GENOMIC DNA]</scope>
    <source>
        <strain evidence="7">ERMR1:05</strain>
    </source>
</reference>
<organism evidence="6 7">
    <name type="scientific">Rahnella sikkimica</name>
    <dbReference type="NCBI Taxonomy" id="1805933"/>
    <lineage>
        <taxon>Bacteria</taxon>
        <taxon>Pseudomonadati</taxon>
        <taxon>Pseudomonadota</taxon>
        <taxon>Gammaproteobacteria</taxon>
        <taxon>Enterobacterales</taxon>
        <taxon>Yersiniaceae</taxon>
        <taxon>Rahnella</taxon>
    </lineage>
</organism>
<gene>
    <name evidence="6" type="ORF">BV494_03830</name>
</gene>
<dbReference type="AlphaFoldDB" id="A0A2L1UMF2"/>
<dbReference type="GO" id="GO:0005886">
    <property type="term" value="C:plasma membrane"/>
    <property type="evidence" value="ECO:0007669"/>
    <property type="project" value="TreeGrafter"/>
</dbReference>
<feature type="transmembrane region" description="Helical" evidence="4">
    <location>
        <begin position="12"/>
        <end position="30"/>
    </location>
</feature>
<dbReference type="PANTHER" id="PTHR14969">
    <property type="entry name" value="SPHINGOSINE-1-PHOSPHATE PHOSPHOHYDROLASE"/>
    <property type="match status" value="1"/>
</dbReference>
<dbReference type="CDD" id="cd01610">
    <property type="entry name" value="PAP2_like"/>
    <property type="match status" value="1"/>
</dbReference>
<keyword evidence="4" id="KW-0812">Transmembrane</keyword>
<dbReference type="RefSeq" id="WP_104921658.1">
    <property type="nucleotide sequence ID" value="NZ_CP019062.1"/>
</dbReference>
<feature type="transmembrane region" description="Helical" evidence="4">
    <location>
        <begin position="212"/>
        <end position="230"/>
    </location>
</feature>
<keyword evidence="4" id="KW-0472">Membrane</keyword>
<dbReference type="EMBL" id="CP019062">
    <property type="protein sequence ID" value="AVF34120.1"/>
    <property type="molecule type" value="Genomic_DNA"/>
</dbReference>
<dbReference type="SUPFAM" id="SSF48317">
    <property type="entry name" value="Acid phosphatase/Vanadium-dependent haloperoxidase"/>
    <property type="match status" value="1"/>
</dbReference>
<dbReference type="GO" id="GO:0050380">
    <property type="term" value="F:undecaprenyl-diphosphatase activity"/>
    <property type="evidence" value="ECO:0007669"/>
    <property type="project" value="UniProtKB-EC"/>
</dbReference>
<evidence type="ECO:0000256" key="1">
    <source>
        <dbReference type="ARBA" id="ARBA00012374"/>
    </source>
</evidence>
<evidence type="ECO:0000256" key="3">
    <source>
        <dbReference type="ARBA" id="ARBA00047594"/>
    </source>
</evidence>
<dbReference type="Pfam" id="PF01569">
    <property type="entry name" value="PAP2"/>
    <property type="match status" value="1"/>
</dbReference>
<evidence type="ECO:0000259" key="5">
    <source>
        <dbReference type="SMART" id="SM00014"/>
    </source>
</evidence>
<dbReference type="InterPro" id="IPR036938">
    <property type="entry name" value="PAP2/HPO_sf"/>
</dbReference>
<feature type="domain" description="Phosphatidic acid phosphatase type 2/haloperoxidase" evidence="5">
    <location>
        <begin position="76"/>
        <end position="227"/>
    </location>
</feature>
<dbReference type="InterPro" id="IPR000326">
    <property type="entry name" value="PAP2/HPO"/>
</dbReference>
<feature type="transmembrane region" description="Helical" evidence="4">
    <location>
        <begin position="186"/>
        <end position="206"/>
    </location>
</feature>
<evidence type="ECO:0000256" key="4">
    <source>
        <dbReference type="SAM" id="Phobius"/>
    </source>
</evidence>
<evidence type="ECO:0000256" key="2">
    <source>
        <dbReference type="ARBA" id="ARBA00032707"/>
    </source>
</evidence>
<dbReference type="EC" id="3.6.1.27" evidence="1"/>
<dbReference type="KEGG" id="rox:BV494_03830"/>
<proteinExistence type="predicted"/>
<feature type="transmembrane region" description="Helical" evidence="4">
    <location>
        <begin position="157"/>
        <end position="179"/>
    </location>
</feature>
<feature type="transmembrane region" description="Helical" evidence="4">
    <location>
        <begin position="50"/>
        <end position="68"/>
    </location>
</feature>
<dbReference type="Proteomes" id="UP000239197">
    <property type="component" value="Chromosome"/>
</dbReference>
<keyword evidence="4" id="KW-1133">Transmembrane helix</keyword>